<comment type="similarity">
    <text evidence="1 4">Belongs to the glycosyl hydrolase 5 (cellulase A) family.</text>
</comment>
<evidence type="ECO:0000256" key="5">
    <source>
        <dbReference type="SAM" id="SignalP"/>
    </source>
</evidence>
<dbReference type="PANTHER" id="PTHR34142">
    <property type="entry name" value="ENDO-BETA-1,4-GLUCANASE A"/>
    <property type="match status" value="1"/>
</dbReference>
<dbReference type="EMBL" id="JALP01000201">
    <property type="protein sequence ID" value="THG89705.1"/>
    <property type="molecule type" value="Genomic_DNA"/>
</dbReference>
<proteinExistence type="inferred from homology"/>
<dbReference type="SUPFAM" id="SSF51445">
    <property type="entry name" value="(Trans)glycosidases"/>
    <property type="match status" value="1"/>
</dbReference>
<dbReference type="AlphaFoldDB" id="A0A4S4JWW2"/>
<dbReference type="Pfam" id="PF00150">
    <property type="entry name" value="Cellulase"/>
    <property type="match status" value="1"/>
</dbReference>
<dbReference type="GO" id="GO:0009251">
    <property type="term" value="P:glucan catabolic process"/>
    <property type="evidence" value="ECO:0007669"/>
    <property type="project" value="TreeGrafter"/>
</dbReference>
<evidence type="ECO:0000313" key="7">
    <source>
        <dbReference type="EMBL" id="THG89705.1"/>
    </source>
</evidence>
<evidence type="ECO:0000259" key="6">
    <source>
        <dbReference type="Pfam" id="PF00150"/>
    </source>
</evidence>
<dbReference type="PANTHER" id="PTHR34142:SF1">
    <property type="entry name" value="GLYCOSIDE HYDROLASE FAMILY 5 DOMAIN-CONTAINING PROTEIN"/>
    <property type="match status" value="1"/>
</dbReference>
<sequence length="369" mass="40976">MRSMKLLFAMFILVFSSFTFNLVVAQASGHGQMHKVPWAPQAEAPGKTAENGVWDKVRNNPGKANPPAGKVNGFYIDGTTLYDANGKPFVMRGINHAHSWYKPHIETAMEAIADTGANSIRVVLSDGQQWTKDDVDEVAKIISLAEKHSLVAVLEVHDALGTDDIEPLLKTVDYWIEIKDALIGKEDKVIINISNEWFGSWSSEGWAEGYKKAIPLLREAGLKHTLMVDAAGWGQFPRSIHEKGLDVFNSDPLKNTMFSIHMYEWAAGNPQQVKDNIDGVLEKNLAVVIGEFGHHHYGRDVAVDTILSHSEKYDVGWLAWSWHGNSGGVEYLDLATDFSGTQLTEWGERIVYGPNGLKETSEIVSVYKK</sequence>
<dbReference type="InterPro" id="IPR001547">
    <property type="entry name" value="Glyco_hydro_5"/>
</dbReference>
<evidence type="ECO:0000313" key="8">
    <source>
        <dbReference type="Proteomes" id="UP000297014"/>
    </source>
</evidence>
<keyword evidence="3 4" id="KW-0326">Glycosidase</keyword>
<evidence type="ECO:0000256" key="3">
    <source>
        <dbReference type="ARBA" id="ARBA00023295"/>
    </source>
</evidence>
<dbReference type="OrthoDB" id="220114at2"/>
<evidence type="ECO:0000256" key="2">
    <source>
        <dbReference type="ARBA" id="ARBA00022801"/>
    </source>
</evidence>
<name>A0A4S4JWW2_ALKAL</name>
<organism evidence="7 8">
    <name type="scientific">Alkalihalobacillus alcalophilus ATCC 27647 = CGMCC 1.3604</name>
    <dbReference type="NCBI Taxonomy" id="1218173"/>
    <lineage>
        <taxon>Bacteria</taxon>
        <taxon>Bacillati</taxon>
        <taxon>Bacillota</taxon>
        <taxon>Bacilli</taxon>
        <taxon>Bacillales</taxon>
        <taxon>Bacillaceae</taxon>
        <taxon>Alkalihalobacillus</taxon>
    </lineage>
</organism>
<comment type="caution">
    <text evidence="7">The sequence shown here is derived from an EMBL/GenBank/DDBJ whole genome shotgun (WGS) entry which is preliminary data.</text>
</comment>
<dbReference type="Proteomes" id="UP000297014">
    <property type="component" value="Unassembled WGS sequence"/>
</dbReference>
<gene>
    <name evidence="7" type="ORF">AJ85_15505</name>
</gene>
<dbReference type="RefSeq" id="WP_004428269.1">
    <property type="nucleotide sequence ID" value="NZ_ALPT02000021.1"/>
</dbReference>
<protein>
    <submittedName>
        <fullName evidence="7">Endoglucanase</fullName>
    </submittedName>
</protein>
<accession>A0A4S4JWW2</accession>
<feature type="signal peptide" evidence="5">
    <location>
        <begin position="1"/>
        <end position="21"/>
    </location>
</feature>
<dbReference type="GO" id="GO:0004553">
    <property type="term" value="F:hydrolase activity, hydrolyzing O-glycosyl compounds"/>
    <property type="evidence" value="ECO:0007669"/>
    <property type="project" value="InterPro"/>
</dbReference>
<feature type="domain" description="Glycoside hydrolase family 5" evidence="6">
    <location>
        <begin position="83"/>
        <end position="325"/>
    </location>
</feature>
<dbReference type="Gene3D" id="3.20.20.80">
    <property type="entry name" value="Glycosidases"/>
    <property type="match status" value="1"/>
</dbReference>
<dbReference type="InterPro" id="IPR017853">
    <property type="entry name" value="GH"/>
</dbReference>
<evidence type="ECO:0000256" key="1">
    <source>
        <dbReference type="ARBA" id="ARBA00005641"/>
    </source>
</evidence>
<feature type="chain" id="PRO_5039365422" evidence="5">
    <location>
        <begin position="22"/>
        <end position="369"/>
    </location>
</feature>
<reference evidence="7 8" key="1">
    <citation type="submission" date="2014-01" db="EMBL/GenBank/DDBJ databases">
        <title>Draft genome sequencing of Bacillus alcalophilus CGMCC 1.3604.</title>
        <authorList>
            <person name="Yang J."/>
            <person name="Diao L."/>
            <person name="Yang S."/>
        </authorList>
    </citation>
    <scope>NUCLEOTIDE SEQUENCE [LARGE SCALE GENOMIC DNA]</scope>
    <source>
        <strain evidence="7 8">CGMCC 1.3604</strain>
    </source>
</reference>
<evidence type="ECO:0000256" key="4">
    <source>
        <dbReference type="RuleBase" id="RU361153"/>
    </source>
</evidence>
<keyword evidence="5" id="KW-0732">Signal</keyword>
<keyword evidence="2 4" id="KW-0378">Hydrolase</keyword>